<dbReference type="PANTHER" id="PTHR34301:SF8">
    <property type="entry name" value="ATPASE DOMAIN-CONTAINING PROTEIN"/>
    <property type="match status" value="1"/>
</dbReference>
<comment type="caution">
    <text evidence="2">The sequence shown here is derived from an EMBL/GenBank/DDBJ whole genome shotgun (WGS) entry which is preliminary data.</text>
</comment>
<dbReference type="Gene3D" id="3.40.50.300">
    <property type="entry name" value="P-loop containing nucleotide triphosphate hydrolases"/>
    <property type="match status" value="1"/>
</dbReference>
<keyword evidence="2" id="KW-0547">Nucleotide-binding</keyword>
<evidence type="ECO:0000313" key="2">
    <source>
        <dbReference type="EMBL" id="CAI9121284.1"/>
    </source>
</evidence>
<proteinExistence type="predicted"/>
<dbReference type="Proteomes" id="UP001176960">
    <property type="component" value="Unassembled WGS sequence"/>
</dbReference>
<evidence type="ECO:0000313" key="3">
    <source>
        <dbReference type="Proteomes" id="UP001176960"/>
    </source>
</evidence>
<dbReference type="GO" id="GO:0005524">
    <property type="term" value="F:ATP binding"/>
    <property type="evidence" value="ECO:0007669"/>
    <property type="project" value="UniProtKB-KW"/>
</dbReference>
<keyword evidence="3" id="KW-1185">Reference proteome</keyword>
<gene>
    <name evidence="2" type="ORF">LMG32879_002131</name>
</gene>
<organism evidence="2 3">
    <name type="scientific">Brytella acorum</name>
    <dbReference type="NCBI Taxonomy" id="2959299"/>
    <lineage>
        <taxon>Bacteria</taxon>
        <taxon>Pseudomonadati</taxon>
        <taxon>Pseudomonadota</taxon>
        <taxon>Alphaproteobacteria</taxon>
        <taxon>Acetobacterales</taxon>
        <taxon>Acetobacteraceae</taxon>
        <taxon>Brytella</taxon>
    </lineage>
</organism>
<keyword evidence="2" id="KW-0067">ATP-binding</keyword>
<dbReference type="Pfam" id="PF13191">
    <property type="entry name" value="AAA_16"/>
    <property type="match status" value="1"/>
</dbReference>
<dbReference type="RefSeq" id="WP_289842865.1">
    <property type="nucleotide sequence ID" value="NZ_CATKSH010000013.1"/>
</dbReference>
<sequence>MDPVKNPYAPGAGTPPPILAGRDEILTKARLALERVKIGRSEKSFIAVGLRGVGKTVIMNHVQTLADDNGYHTAYIEAYDQISLASEITKKLRPILLKLSRKEKFEDLAKKALRGLRSFASALNVSFSGVDFSIKSEEGLADSGDIIADLPDLFVIVGEAAKEQKTAIAIIIDEIQYLSETDMEALIMAIHRCNQRSLPVLLFGAGLPQLRGKMGNAKSYVERLFDFPTVDALNQDEAARAVLEPALNEGVEFQKEALNEILRVTLCYPYFIQEWGHAAWNAAETTSITLEDVKKATPAALDRLDKGFFRVRLDRMTPTEKKYIRALAELGPGPHRSGEVAFIYGAEVQSVAPIRSSLIGKGMVYSPAHGDTAFTVPLFDDFMKREMPDWKADEKQ</sequence>
<dbReference type="PANTHER" id="PTHR34301">
    <property type="entry name" value="DNA-BINDING PROTEIN-RELATED"/>
    <property type="match status" value="1"/>
</dbReference>
<reference evidence="2" key="1">
    <citation type="submission" date="2023-03" db="EMBL/GenBank/DDBJ databases">
        <authorList>
            <person name="Cleenwerck I."/>
        </authorList>
    </citation>
    <scope>NUCLEOTIDE SEQUENCE</scope>
    <source>
        <strain evidence="2">LMG 32879</strain>
    </source>
</reference>
<dbReference type="InterPro" id="IPR027417">
    <property type="entry name" value="P-loop_NTPase"/>
</dbReference>
<name>A0AA35Y268_9PROT</name>
<dbReference type="InterPro" id="IPR041664">
    <property type="entry name" value="AAA_16"/>
</dbReference>
<dbReference type="EMBL" id="CATKSH010000013">
    <property type="protein sequence ID" value="CAI9121284.1"/>
    <property type="molecule type" value="Genomic_DNA"/>
</dbReference>
<accession>A0AA35Y268</accession>
<feature type="domain" description="Orc1-like AAA ATPase" evidence="1">
    <location>
        <begin position="19"/>
        <end position="202"/>
    </location>
</feature>
<evidence type="ECO:0000259" key="1">
    <source>
        <dbReference type="Pfam" id="PF13191"/>
    </source>
</evidence>
<protein>
    <submittedName>
        <fullName evidence="2">ATP-binding protein</fullName>
    </submittedName>
</protein>
<dbReference type="AlphaFoldDB" id="A0AA35Y268"/>
<dbReference type="SUPFAM" id="SSF52540">
    <property type="entry name" value="P-loop containing nucleoside triphosphate hydrolases"/>
    <property type="match status" value="1"/>
</dbReference>